<comment type="function">
    <text evidence="6">Catalyzes the formation of acetyl phosphate from acetate and ATP. Can also catalyze the reverse reaction.</text>
</comment>
<evidence type="ECO:0000256" key="5">
    <source>
        <dbReference type="ARBA" id="ARBA00022840"/>
    </source>
</evidence>
<dbReference type="GO" id="GO:0005524">
    <property type="term" value="F:ATP binding"/>
    <property type="evidence" value="ECO:0007669"/>
    <property type="project" value="UniProtKB-KW"/>
</dbReference>
<evidence type="ECO:0000256" key="7">
    <source>
        <dbReference type="RuleBase" id="RU003835"/>
    </source>
</evidence>
<dbReference type="HAMAP" id="MF_00020">
    <property type="entry name" value="Acetate_kinase"/>
    <property type="match status" value="1"/>
</dbReference>
<dbReference type="Gene3D" id="3.30.420.40">
    <property type="match status" value="2"/>
</dbReference>
<dbReference type="PROSITE" id="PS01076">
    <property type="entry name" value="ACETATE_KINASE_2"/>
    <property type="match status" value="1"/>
</dbReference>
<dbReference type="NCBIfam" id="TIGR00016">
    <property type="entry name" value="ackA"/>
    <property type="match status" value="1"/>
</dbReference>
<dbReference type="GO" id="GO:0005737">
    <property type="term" value="C:cytoplasm"/>
    <property type="evidence" value="ECO:0007669"/>
    <property type="project" value="UniProtKB-SubCell"/>
</dbReference>
<feature type="binding site" evidence="6">
    <location>
        <begin position="256"/>
        <end position="258"/>
    </location>
    <ligand>
        <name>ATP</name>
        <dbReference type="ChEBI" id="CHEBI:30616"/>
    </ligand>
</feature>
<feature type="binding site" evidence="6">
    <location>
        <position position="13"/>
    </location>
    <ligand>
        <name>ATP</name>
        <dbReference type="ChEBI" id="CHEBI:30616"/>
    </ligand>
</feature>
<comment type="subunit">
    <text evidence="6">Homodimer.</text>
</comment>
<dbReference type="InterPro" id="IPR023865">
    <property type="entry name" value="Aliphatic_acid_kinase_CS"/>
</dbReference>
<dbReference type="InterPro" id="IPR000890">
    <property type="entry name" value="Aliphatic_acid_kin_short-chain"/>
</dbReference>
<dbReference type="Proteomes" id="UP000653674">
    <property type="component" value="Unassembled WGS sequence"/>
</dbReference>
<evidence type="ECO:0000256" key="4">
    <source>
        <dbReference type="ARBA" id="ARBA00022777"/>
    </source>
</evidence>
<name>A0A8J3LQR2_9ACTN</name>
<gene>
    <name evidence="6 8" type="primary">ackA</name>
    <name evidence="8" type="ORF">Pfl04_33120</name>
</gene>
<dbReference type="EMBL" id="BONU01000024">
    <property type="protein sequence ID" value="GIG74908.1"/>
    <property type="molecule type" value="Genomic_DNA"/>
</dbReference>
<dbReference type="PIRSF" id="PIRSF000722">
    <property type="entry name" value="Acetate_prop_kin"/>
    <property type="match status" value="1"/>
</dbReference>
<dbReference type="EC" id="2.7.2.1" evidence="6"/>
<sequence length="384" mass="40905">MIFVLNCGSSSVKYRLFDGSSPLASGKVERIGEAGSPIADHEAALEQIARDLRLASLPLEAVGHRVVHGGARFRTPTVIDSDVIDEIRALIPLAPLHNPANLEGIELARRLRPDVPHVAVFDTSFHATLPAAAATYAFDRGLAARYGIRRYGFHGISFSYVARRTATLLDRPVDELNMIVLHLGNGASAAAIQGGRSVETSMGLTPLEGLVMGTRTGDIDPAVAFVLARQGGLSVDDIDALYQHECGLRGLCGDNDMRTVIQRVSAGDPHAQLALDVYCHRIRKYVGAYHAVLGRLDAIVFTAGIGENSADVRAQSLSGLLPMGIAVDPARNAAGRPERVISPDGTPVTAYVVPTDEERAIAEEITTLLAPSARRQVVSSTEKA</sequence>
<dbReference type="GO" id="GO:0006083">
    <property type="term" value="P:acetate metabolic process"/>
    <property type="evidence" value="ECO:0007669"/>
    <property type="project" value="TreeGrafter"/>
</dbReference>
<keyword evidence="6" id="KW-0479">Metal-binding</keyword>
<dbReference type="PANTHER" id="PTHR21060">
    <property type="entry name" value="ACETATE KINASE"/>
    <property type="match status" value="1"/>
</dbReference>
<feature type="binding site" evidence="6">
    <location>
        <begin position="304"/>
        <end position="308"/>
    </location>
    <ligand>
        <name>ATP</name>
        <dbReference type="ChEBI" id="CHEBI:30616"/>
    </ligand>
</feature>
<dbReference type="CDD" id="cd24010">
    <property type="entry name" value="ASKHA_NBD_AcK_PK"/>
    <property type="match status" value="1"/>
</dbReference>
<proteinExistence type="inferred from homology"/>
<keyword evidence="5 6" id="KW-0067">ATP-binding</keyword>
<dbReference type="Pfam" id="PF00871">
    <property type="entry name" value="Acetate_kinase"/>
    <property type="match status" value="1"/>
</dbReference>
<feature type="active site" description="Proton donor/acceptor" evidence="6">
    <location>
        <position position="122"/>
    </location>
</feature>
<evidence type="ECO:0000256" key="3">
    <source>
        <dbReference type="ARBA" id="ARBA00022741"/>
    </source>
</evidence>
<keyword evidence="3 6" id="KW-0547">Nucleotide-binding</keyword>
<dbReference type="GO" id="GO:0008776">
    <property type="term" value="F:acetate kinase activity"/>
    <property type="evidence" value="ECO:0007669"/>
    <property type="project" value="UniProtKB-UniRule"/>
</dbReference>
<dbReference type="GO" id="GO:0000287">
    <property type="term" value="F:magnesium ion binding"/>
    <property type="evidence" value="ECO:0007669"/>
    <property type="project" value="UniProtKB-UniRule"/>
</dbReference>
<comment type="subcellular location">
    <subcellularLocation>
        <location evidence="6">Cytoplasm</location>
    </subcellularLocation>
</comment>
<comment type="pathway">
    <text evidence="6">Metabolic intermediate biosynthesis; acetyl-CoA biosynthesis; acetyl-CoA from acetate: step 1/2.</text>
</comment>
<feature type="site" description="Transition state stabilizer" evidence="6">
    <location>
        <position position="215"/>
    </location>
</feature>
<dbReference type="UniPathway" id="UPA00340">
    <property type="reaction ID" value="UER00458"/>
</dbReference>
<keyword evidence="6" id="KW-0460">Magnesium</keyword>
<evidence type="ECO:0000313" key="8">
    <source>
        <dbReference type="EMBL" id="GIG74908.1"/>
    </source>
</evidence>
<feature type="binding site" evidence="6">
    <location>
        <position position="357"/>
    </location>
    <ligand>
        <name>Mg(2+)</name>
        <dbReference type="ChEBI" id="CHEBI:18420"/>
    </ligand>
</feature>
<evidence type="ECO:0000313" key="9">
    <source>
        <dbReference type="Proteomes" id="UP000653674"/>
    </source>
</evidence>
<dbReference type="InterPro" id="IPR043129">
    <property type="entry name" value="ATPase_NBD"/>
</dbReference>
<dbReference type="SUPFAM" id="SSF53067">
    <property type="entry name" value="Actin-like ATPase domain"/>
    <property type="match status" value="2"/>
</dbReference>
<comment type="catalytic activity">
    <reaction evidence="6">
        <text>acetate + ATP = acetyl phosphate + ADP</text>
        <dbReference type="Rhea" id="RHEA:11352"/>
        <dbReference type="ChEBI" id="CHEBI:22191"/>
        <dbReference type="ChEBI" id="CHEBI:30089"/>
        <dbReference type="ChEBI" id="CHEBI:30616"/>
        <dbReference type="ChEBI" id="CHEBI:456216"/>
        <dbReference type="EC" id="2.7.2.1"/>
    </reaction>
</comment>
<feature type="site" description="Transition state stabilizer" evidence="6">
    <location>
        <position position="154"/>
    </location>
</feature>
<comment type="cofactor">
    <cofactor evidence="6">
        <name>Mg(2+)</name>
        <dbReference type="ChEBI" id="CHEBI:18420"/>
    </cofactor>
    <cofactor evidence="6">
        <name>Mn(2+)</name>
        <dbReference type="ChEBI" id="CHEBI:29035"/>
    </cofactor>
    <text evidence="6">Mg(2+). Can also accept Mn(2+).</text>
</comment>
<feature type="binding site" evidence="6">
    <location>
        <position position="6"/>
    </location>
    <ligand>
        <name>Mg(2+)</name>
        <dbReference type="ChEBI" id="CHEBI:18420"/>
    </ligand>
</feature>
<feature type="binding site" evidence="6">
    <location>
        <begin position="182"/>
        <end position="186"/>
    </location>
    <ligand>
        <name>ATP</name>
        <dbReference type="ChEBI" id="CHEBI:30616"/>
    </ligand>
</feature>
<organism evidence="8 9">
    <name type="scientific">Planosporangium flavigriseum</name>
    <dbReference type="NCBI Taxonomy" id="373681"/>
    <lineage>
        <taxon>Bacteria</taxon>
        <taxon>Bacillati</taxon>
        <taxon>Actinomycetota</taxon>
        <taxon>Actinomycetes</taxon>
        <taxon>Micromonosporales</taxon>
        <taxon>Micromonosporaceae</taxon>
        <taxon>Planosporangium</taxon>
    </lineage>
</organism>
<keyword evidence="6" id="KW-0963">Cytoplasm</keyword>
<dbReference type="PRINTS" id="PR00471">
    <property type="entry name" value="ACETATEKNASE"/>
</dbReference>
<reference evidence="8" key="1">
    <citation type="submission" date="2021-01" db="EMBL/GenBank/DDBJ databases">
        <title>Whole genome shotgun sequence of Planosporangium flavigriseum NBRC 105377.</title>
        <authorList>
            <person name="Komaki H."/>
            <person name="Tamura T."/>
        </authorList>
    </citation>
    <scope>NUCLEOTIDE SEQUENCE</scope>
    <source>
        <strain evidence="8">NBRC 105377</strain>
    </source>
</reference>
<feature type="binding site" evidence="6">
    <location>
        <position position="65"/>
    </location>
    <ligand>
        <name>substrate</name>
    </ligand>
</feature>
<keyword evidence="9" id="KW-1185">Reference proteome</keyword>
<evidence type="ECO:0000256" key="2">
    <source>
        <dbReference type="ARBA" id="ARBA00022679"/>
    </source>
</evidence>
<keyword evidence="2 6" id="KW-0808">Transferase</keyword>
<dbReference type="AlphaFoldDB" id="A0A8J3LQR2"/>
<accession>A0A8J3LQR2</accession>
<dbReference type="GO" id="GO:0006085">
    <property type="term" value="P:acetyl-CoA biosynthetic process"/>
    <property type="evidence" value="ECO:0007669"/>
    <property type="project" value="UniProtKB-UniRule"/>
</dbReference>
<evidence type="ECO:0000256" key="1">
    <source>
        <dbReference type="ARBA" id="ARBA00008748"/>
    </source>
</evidence>
<evidence type="ECO:0000256" key="6">
    <source>
        <dbReference type="HAMAP-Rule" id="MF_00020"/>
    </source>
</evidence>
<dbReference type="PANTHER" id="PTHR21060:SF15">
    <property type="entry name" value="ACETATE KINASE-RELATED"/>
    <property type="match status" value="1"/>
</dbReference>
<protein>
    <recommendedName>
        <fullName evidence="6">Acetate kinase</fullName>
        <ecNumber evidence="6">2.7.2.1</ecNumber>
    </recommendedName>
    <alternativeName>
        <fullName evidence="6">Acetokinase</fullName>
    </alternativeName>
</protein>
<keyword evidence="4 6" id="KW-0418">Kinase</keyword>
<comment type="caution">
    <text evidence="8">The sequence shown here is derived from an EMBL/GenBank/DDBJ whole genome shotgun (WGS) entry which is preliminary data.</text>
</comment>
<dbReference type="InterPro" id="IPR004372">
    <property type="entry name" value="Ac/propionate_kinase"/>
</dbReference>
<comment type="similarity">
    <text evidence="1 6 7">Belongs to the acetokinase family.</text>
</comment>